<feature type="region of interest" description="Disordered" evidence="2">
    <location>
        <begin position="1"/>
        <end position="29"/>
    </location>
</feature>
<name>A0ABW2L1D8_9PROT</name>
<proteinExistence type="predicted"/>
<feature type="coiled-coil region" evidence="1">
    <location>
        <begin position="30"/>
        <end position="64"/>
    </location>
</feature>
<sequence length="112" mass="12920">MASQETPLREAAAALRGDPDPAPGAETPLVERLTRELMLARARIDELQRRLETVQEQRLEEARELGEVRRHREGLLFKVDYLEEKLDIAKRAVRPRRRSLWQRLTGRGPAAD</sequence>
<keyword evidence="4" id="KW-1185">Reference proteome</keyword>
<gene>
    <name evidence="3" type="ORF">ACFQPS_19440</name>
</gene>
<evidence type="ECO:0000256" key="2">
    <source>
        <dbReference type="SAM" id="MobiDB-lite"/>
    </source>
</evidence>
<evidence type="ECO:0000313" key="4">
    <source>
        <dbReference type="Proteomes" id="UP001596456"/>
    </source>
</evidence>
<accession>A0ABW2L1D8</accession>
<evidence type="ECO:0000256" key="1">
    <source>
        <dbReference type="SAM" id="Coils"/>
    </source>
</evidence>
<evidence type="ECO:0008006" key="5">
    <source>
        <dbReference type="Google" id="ProtNLM"/>
    </source>
</evidence>
<keyword evidence="1" id="KW-0175">Coiled coil</keyword>
<dbReference type="EMBL" id="JBHTCM010000028">
    <property type="protein sequence ID" value="MFC7335351.1"/>
    <property type="molecule type" value="Genomic_DNA"/>
</dbReference>
<organism evidence="3 4">
    <name type="scientific">Rhodocista pekingensis</name>
    <dbReference type="NCBI Taxonomy" id="201185"/>
    <lineage>
        <taxon>Bacteria</taxon>
        <taxon>Pseudomonadati</taxon>
        <taxon>Pseudomonadota</taxon>
        <taxon>Alphaproteobacteria</taxon>
        <taxon>Rhodospirillales</taxon>
        <taxon>Azospirillaceae</taxon>
        <taxon>Rhodocista</taxon>
    </lineage>
</organism>
<dbReference type="Proteomes" id="UP001596456">
    <property type="component" value="Unassembled WGS sequence"/>
</dbReference>
<comment type="caution">
    <text evidence="3">The sequence shown here is derived from an EMBL/GenBank/DDBJ whole genome shotgun (WGS) entry which is preliminary data.</text>
</comment>
<evidence type="ECO:0000313" key="3">
    <source>
        <dbReference type="EMBL" id="MFC7335351.1"/>
    </source>
</evidence>
<reference evidence="4" key="1">
    <citation type="journal article" date="2019" name="Int. J. Syst. Evol. Microbiol.">
        <title>The Global Catalogue of Microorganisms (GCM) 10K type strain sequencing project: providing services to taxonomists for standard genome sequencing and annotation.</title>
        <authorList>
            <consortium name="The Broad Institute Genomics Platform"/>
            <consortium name="The Broad Institute Genome Sequencing Center for Infectious Disease"/>
            <person name="Wu L."/>
            <person name="Ma J."/>
        </authorList>
    </citation>
    <scope>NUCLEOTIDE SEQUENCE [LARGE SCALE GENOMIC DNA]</scope>
    <source>
        <strain evidence="4">CGMCC 1.16275</strain>
    </source>
</reference>
<protein>
    <recommendedName>
        <fullName evidence="5">DUF465 domain-containing protein</fullName>
    </recommendedName>
</protein>
<dbReference type="RefSeq" id="WP_377360922.1">
    <property type="nucleotide sequence ID" value="NZ_JBHTCM010000028.1"/>
</dbReference>